<dbReference type="PROSITE" id="PS50053">
    <property type="entry name" value="UBIQUITIN_2"/>
    <property type="match status" value="2"/>
</dbReference>
<feature type="domain" description="Ubiquitin-like" evidence="2">
    <location>
        <begin position="156"/>
        <end position="220"/>
    </location>
</feature>
<accession>A0AAW1Y854</accession>
<feature type="region of interest" description="Disordered" evidence="1">
    <location>
        <begin position="1"/>
        <end position="74"/>
    </location>
</feature>
<dbReference type="Pfam" id="PF00240">
    <property type="entry name" value="ubiquitin"/>
    <property type="match status" value="2"/>
</dbReference>
<feature type="domain" description="Ubiquitin-like" evidence="2">
    <location>
        <begin position="75"/>
        <end position="133"/>
    </location>
</feature>
<dbReference type="SUPFAM" id="SSF54236">
    <property type="entry name" value="Ubiquitin-like"/>
    <property type="match status" value="2"/>
</dbReference>
<dbReference type="CDD" id="cd17039">
    <property type="entry name" value="Ubl_ubiquitin_like"/>
    <property type="match status" value="2"/>
</dbReference>
<keyword evidence="4" id="KW-1185">Reference proteome</keyword>
<feature type="compositionally biased region" description="Low complexity" evidence="1">
    <location>
        <begin position="45"/>
        <end position="63"/>
    </location>
</feature>
<name>A0AAW1Y854_RUBAR</name>
<dbReference type="EMBL" id="JBEDUW010000002">
    <property type="protein sequence ID" value="KAK9945033.1"/>
    <property type="molecule type" value="Genomic_DNA"/>
</dbReference>
<dbReference type="GO" id="GO:0005654">
    <property type="term" value="C:nucleoplasm"/>
    <property type="evidence" value="ECO:0007669"/>
    <property type="project" value="TreeGrafter"/>
</dbReference>
<dbReference type="InterPro" id="IPR000626">
    <property type="entry name" value="Ubiquitin-like_dom"/>
</dbReference>
<dbReference type="AlphaFoldDB" id="A0AAW1Y854"/>
<evidence type="ECO:0000313" key="3">
    <source>
        <dbReference type="EMBL" id="KAK9945033.1"/>
    </source>
</evidence>
<evidence type="ECO:0000313" key="4">
    <source>
        <dbReference type="Proteomes" id="UP001457282"/>
    </source>
</evidence>
<organism evidence="3 4">
    <name type="scientific">Rubus argutus</name>
    <name type="common">Southern blackberry</name>
    <dbReference type="NCBI Taxonomy" id="59490"/>
    <lineage>
        <taxon>Eukaryota</taxon>
        <taxon>Viridiplantae</taxon>
        <taxon>Streptophyta</taxon>
        <taxon>Embryophyta</taxon>
        <taxon>Tracheophyta</taxon>
        <taxon>Spermatophyta</taxon>
        <taxon>Magnoliopsida</taxon>
        <taxon>eudicotyledons</taxon>
        <taxon>Gunneridae</taxon>
        <taxon>Pentapetalae</taxon>
        <taxon>rosids</taxon>
        <taxon>fabids</taxon>
        <taxon>Rosales</taxon>
        <taxon>Rosaceae</taxon>
        <taxon>Rosoideae</taxon>
        <taxon>Rosoideae incertae sedis</taxon>
        <taxon>Rubus</taxon>
    </lineage>
</organism>
<comment type="caution">
    <text evidence="3">The sequence shown here is derived from an EMBL/GenBank/DDBJ whole genome shotgun (WGS) entry which is preliminary data.</text>
</comment>
<dbReference type="PANTHER" id="PTHR10621:SF0">
    <property type="entry name" value="UV EXCISION REPAIR PROTEIN RAD23"/>
    <property type="match status" value="1"/>
</dbReference>
<dbReference type="GO" id="GO:0043161">
    <property type="term" value="P:proteasome-mediated ubiquitin-dependent protein catabolic process"/>
    <property type="evidence" value="ECO:0007669"/>
    <property type="project" value="TreeGrafter"/>
</dbReference>
<dbReference type="GO" id="GO:0031593">
    <property type="term" value="F:polyubiquitin modification-dependent protein binding"/>
    <property type="evidence" value="ECO:0007669"/>
    <property type="project" value="TreeGrafter"/>
</dbReference>
<sequence length="253" mass="28379">MKITNATFGDGGDDQVYEIKDRQDNENGLIEFKVELKSESKENSESGGSSHSDSESYSNSESGESSHSDNESSDEDHLFEIKLKASCTIFDVKAAIESLTGVGICDQKVLRDDQILKDWKTLGNCDITKWSCVNPPFTTHFETPSSSSNVGDNNKIVCTVDNADTLHEVLDRIPKVNVNPSYKFKDVKEKIELARGISYGLQRLTHDGDELNDDMTIGLYEAFLGSLWKVRWKFYGSSWSFFYPSYKDCSRTG</sequence>
<feature type="compositionally biased region" description="Basic and acidic residues" evidence="1">
    <location>
        <begin position="64"/>
        <end position="74"/>
    </location>
</feature>
<feature type="compositionally biased region" description="Basic and acidic residues" evidence="1">
    <location>
        <begin position="32"/>
        <end position="44"/>
    </location>
</feature>
<dbReference type="GO" id="GO:0005829">
    <property type="term" value="C:cytosol"/>
    <property type="evidence" value="ECO:0007669"/>
    <property type="project" value="TreeGrafter"/>
</dbReference>
<evidence type="ECO:0000259" key="2">
    <source>
        <dbReference type="PROSITE" id="PS50053"/>
    </source>
</evidence>
<dbReference type="InterPro" id="IPR029071">
    <property type="entry name" value="Ubiquitin-like_domsf"/>
</dbReference>
<dbReference type="Gene3D" id="3.10.20.90">
    <property type="entry name" value="Phosphatidylinositol 3-kinase Catalytic Subunit, Chain A, domain 1"/>
    <property type="match status" value="2"/>
</dbReference>
<dbReference type="GO" id="GO:0070628">
    <property type="term" value="F:proteasome binding"/>
    <property type="evidence" value="ECO:0007669"/>
    <property type="project" value="TreeGrafter"/>
</dbReference>
<proteinExistence type="predicted"/>
<evidence type="ECO:0000256" key="1">
    <source>
        <dbReference type="SAM" id="MobiDB-lite"/>
    </source>
</evidence>
<dbReference type="Proteomes" id="UP001457282">
    <property type="component" value="Unassembled WGS sequence"/>
</dbReference>
<dbReference type="GO" id="GO:0043130">
    <property type="term" value="F:ubiquitin binding"/>
    <property type="evidence" value="ECO:0007669"/>
    <property type="project" value="TreeGrafter"/>
</dbReference>
<dbReference type="PANTHER" id="PTHR10621">
    <property type="entry name" value="UV EXCISION REPAIR PROTEIN RAD23"/>
    <property type="match status" value="1"/>
</dbReference>
<protein>
    <recommendedName>
        <fullName evidence="2">Ubiquitin-like domain-containing protein</fullName>
    </recommendedName>
</protein>
<reference evidence="3 4" key="1">
    <citation type="journal article" date="2023" name="G3 (Bethesda)">
        <title>A chromosome-length genome assembly and annotation of blackberry (Rubus argutus, cv. 'Hillquist').</title>
        <authorList>
            <person name="Bruna T."/>
            <person name="Aryal R."/>
            <person name="Dudchenko O."/>
            <person name="Sargent D.J."/>
            <person name="Mead D."/>
            <person name="Buti M."/>
            <person name="Cavallini A."/>
            <person name="Hytonen T."/>
            <person name="Andres J."/>
            <person name="Pham M."/>
            <person name="Weisz D."/>
            <person name="Mascagni F."/>
            <person name="Usai G."/>
            <person name="Natali L."/>
            <person name="Bassil N."/>
            <person name="Fernandez G.E."/>
            <person name="Lomsadze A."/>
            <person name="Armour M."/>
            <person name="Olukolu B."/>
            <person name="Poorten T."/>
            <person name="Britton C."/>
            <person name="Davik J."/>
            <person name="Ashrafi H."/>
            <person name="Aiden E.L."/>
            <person name="Borodovsky M."/>
            <person name="Worthington M."/>
        </authorList>
    </citation>
    <scope>NUCLEOTIDE SEQUENCE [LARGE SCALE GENOMIC DNA]</scope>
    <source>
        <strain evidence="3">PI 553951</strain>
    </source>
</reference>
<gene>
    <name evidence="3" type="ORF">M0R45_010565</name>
</gene>